<gene>
    <name evidence="7" type="ORF">CGI_10024317</name>
</gene>
<feature type="domain" description="Tyrosine-protein phosphatase" evidence="5">
    <location>
        <begin position="1"/>
        <end position="177"/>
    </location>
</feature>
<dbReference type="PROSITE" id="PS00383">
    <property type="entry name" value="TYR_PHOSPHATASE_1"/>
    <property type="match status" value="1"/>
</dbReference>
<reference evidence="7" key="1">
    <citation type="journal article" date="2012" name="Nature">
        <title>The oyster genome reveals stress adaptation and complexity of shell formation.</title>
        <authorList>
            <person name="Zhang G."/>
            <person name="Fang X."/>
            <person name="Guo X."/>
            <person name="Li L."/>
            <person name="Luo R."/>
            <person name="Xu F."/>
            <person name="Yang P."/>
            <person name="Zhang L."/>
            <person name="Wang X."/>
            <person name="Qi H."/>
            <person name="Xiong Z."/>
            <person name="Que H."/>
            <person name="Xie Y."/>
            <person name="Holland P.W."/>
            <person name="Paps J."/>
            <person name="Zhu Y."/>
            <person name="Wu F."/>
            <person name="Chen Y."/>
            <person name="Wang J."/>
            <person name="Peng C."/>
            <person name="Meng J."/>
            <person name="Yang L."/>
            <person name="Liu J."/>
            <person name="Wen B."/>
            <person name="Zhang N."/>
            <person name="Huang Z."/>
            <person name="Zhu Q."/>
            <person name="Feng Y."/>
            <person name="Mount A."/>
            <person name="Hedgecock D."/>
            <person name="Xu Z."/>
            <person name="Liu Y."/>
            <person name="Domazet-Loso T."/>
            <person name="Du Y."/>
            <person name="Sun X."/>
            <person name="Zhang S."/>
            <person name="Liu B."/>
            <person name="Cheng P."/>
            <person name="Jiang X."/>
            <person name="Li J."/>
            <person name="Fan D."/>
            <person name="Wang W."/>
            <person name="Fu W."/>
            <person name="Wang T."/>
            <person name="Wang B."/>
            <person name="Zhang J."/>
            <person name="Peng Z."/>
            <person name="Li Y."/>
            <person name="Li N."/>
            <person name="Wang J."/>
            <person name="Chen M."/>
            <person name="He Y."/>
            <person name="Tan F."/>
            <person name="Song X."/>
            <person name="Zheng Q."/>
            <person name="Huang R."/>
            <person name="Yang H."/>
            <person name="Du X."/>
            <person name="Chen L."/>
            <person name="Yang M."/>
            <person name="Gaffney P.M."/>
            <person name="Wang S."/>
            <person name="Luo L."/>
            <person name="She Z."/>
            <person name="Ming Y."/>
            <person name="Huang W."/>
            <person name="Zhang S."/>
            <person name="Huang B."/>
            <person name="Zhang Y."/>
            <person name="Qu T."/>
            <person name="Ni P."/>
            <person name="Miao G."/>
            <person name="Wang J."/>
            <person name="Wang Q."/>
            <person name="Steinberg C.E."/>
            <person name="Wang H."/>
            <person name="Li N."/>
            <person name="Qian L."/>
            <person name="Zhang G."/>
            <person name="Li Y."/>
            <person name="Yang H."/>
            <person name="Liu X."/>
            <person name="Wang J."/>
            <person name="Yin Y."/>
            <person name="Wang J."/>
        </authorList>
    </citation>
    <scope>NUCLEOTIDE SEQUENCE [LARGE SCALE GENOMIC DNA]</scope>
    <source>
        <strain evidence="7">05x7-T-G4-1.051#20</strain>
    </source>
</reference>
<feature type="domain" description="Tyrosine specific protein phosphatases" evidence="6">
    <location>
        <begin position="108"/>
        <end position="183"/>
    </location>
</feature>
<dbReference type="PRINTS" id="PR00700">
    <property type="entry name" value="PRTYPHPHTASE"/>
</dbReference>
<dbReference type="Gene3D" id="3.90.190.10">
    <property type="entry name" value="Protein tyrosine phosphatase superfamily"/>
    <property type="match status" value="2"/>
</dbReference>
<dbReference type="InterPro" id="IPR000242">
    <property type="entry name" value="PTP_cat"/>
</dbReference>
<name>K1QXL8_MAGGI</name>
<dbReference type="GO" id="GO:0008045">
    <property type="term" value="P:motor neuron axon guidance"/>
    <property type="evidence" value="ECO:0007669"/>
    <property type="project" value="TreeGrafter"/>
</dbReference>
<dbReference type="PANTHER" id="PTHR19134">
    <property type="entry name" value="RECEPTOR-TYPE TYROSINE-PROTEIN PHOSPHATASE"/>
    <property type="match status" value="1"/>
</dbReference>
<evidence type="ECO:0000256" key="2">
    <source>
        <dbReference type="ARBA" id="ARBA00013064"/>
    </source>
</evidence>
<evidence type="ECO:0000259" key="5">
    <source>
        <dbReference type="PROSITE" id="PS50055"/>
    </source>
</evidence>
<evidence type="ECO:0000256" key="4">
    <source>
        <dbReference type="ARBA" id="ARBA00022912"/>
    </source>
</evidence>
<dbReference type="InterPro" id="IPR000387">
    <property type="entry name" value="Tyr_Pase_dom"/>
</dbReference>
<dbReference type="PROSITE" id="PS50056">
    <property type="entry name" value="TYR_PHOSPHATASE_2"/>
    <property type="match status" value="2"/>
</dbReference>
<proteinExistence type="inferred from homology"/>
<evidence type="ECO:0000256" key="3">
    <source>
        <dbReference type="ARBA" id="ARBA00022801"/>
    </source>
</evidence>
<sequence>MLFCFTAICPKPKTIADFWTMIWQEEVCNIVCLTNLTEGTKNKCAQYWPDINDKLQGGTLTVRHLEEKTYAEYIIRRFKIHNKSTRTDRQVTMFHFTTWSDHGMADPLSLVVFHRHVIRATANSAGKYTVVHCSAGVGRTGTYIALDALYREGERTGKINVPMYVRTMRKDRMNMIQGDELLSLRKEYTPQDYISGRAQISANYTENVLPVEEFLCHLSYIKGHNTYYNAVLLQSFLEKDSLISAQYPIPDNTEDFLRLVKDFDARVVVFLCPLKDIESTSKWYPSSEGQTKFNGMFYIKNLSSTKAANVTINRLNIQPTGFNQMDITVLECPKWTEKQKTSDKRILLDVVKAVKTEKTNEKGRVLVLSSDGATRCGPFFVVYNVLEQISVDREVDIFTAVRQIQIRRPECVSTVEEYQLCHDAVAEYLLNDCVYGNC</sequence>
<dbReference type="HOGENOM" id="CLU_001645_8_0_1"/>
<feature type="domain" description="Tyrosine-protein phosphatase" evidence="5">
    <location>
        <begin position="203"/>
        <end position="428"/>
    </location>
</feature>
<feature type="domain" description="Tyrosine specific protein phosphatases" evidence="6">
    <location>
        <begin position="345"/>
        <end position="419"/>
    </location>
</feature>
<evidence type="ECO:0000259" key="6">
    <source>
        <dbReference type="PROSITE" id="PS50056"/>
    </source>
</evidence>
<dbReference type="InterPro" id="IPR029021">
    <property type="entry name" value="Prot-tyrosine_phosphatase-like"/>
</dbReference>
<dbReference type="GO" id="GO:0004725">
    <property type="term" value="F:protein tyrosine phosphatase activity"/>
    <property type="evidence" value="ECO:0007669"/>
    <property type="project" value="UniProtKB-EC"/>
</dbReference>
<dbReference type="InParanoid" id="K1QXL8"/>
<keyword evidence="7" id="KW-0675">Receptor</keyword>
<evidence type="ECO:0000256" key="1">
    <source>
        <dbReference type="ARBA" id="ARBA00009580"/>
    </source>
</evidence>
<keyword evidence="3" id="KW-0378">Hydrolase</keyword>
<evidence type="ECO:0000313" key="7">
    <source>
        <dbReference type="EMBL" id="EKC35909.1"/>
    </source>
</evidence>
<dbReference type="SUPFAM" id="SSF52799">
    <property type="entry name" value="(Phosphotyrosine protein) phosphatases II"/>
    <property type="match status" value="2"/>
</dbReference>
<dbReference type="InterPro" id="IPR050348">
    <property type="entry name" value="Protein-Tyr_Phosphatase"/>
</dbReference>
<dbReference type="SMART" id="SM00404">
    <property type="entry name" value="PTPc_motif"/>
    <property type="match status" value="2"/>
</dbReference>
<dbReference type="PROSITE" id="PS50055">
    <property type="entry name" value="TYR_PHOSPHATASE_PTP"/>
    <property type="match status" value="2"/>
</dbReference>
<organism evidence="7">
    <name type="scientific">Magallana gigas</name>
    <name type="common">Pacific oyster</name>
    <name type="synonym">Crassostrea gigas</name>
    <dbReference type="NCBI Taxonomy" id="29159"/>
    <lineage>
        <taxon>Eukaryota</taxon>
        <taxon>Metazoa</taxon>
        <taxon>Spiralia</taxon>
        <taxon>Lophotrochozoa</taxon>
        <taxon>Mollusca</taxon>
        <taxon>Bivalvia</taxon>
        <taxon>Autobranchia</taxon>
        <taxon>Pteriomorphia</taxon>
        <taxon>Ostreida</taxon>
        <taxon>Ostreoidea</taxon>
        <taxon>Ostreidae</taxon>
        <taxon>Magallana</taxon>
    </lineage>
</organism>
<dbReference type="SMART" id="SM00194">
    <property type="entry name" value="PTPc"/>
    <property type="match status" value="2"/>
</dbReference>
<dbReference type="Pfam" id="PF00102">
    <property type="entry name" value="Y_phosphatase"/>
    <property type="match status" value="2"/>
</dbReference>
<comment type="similarity">
    <text evidence="1">Belongs to the protein-tyrosine phosphatase family.</text>
</comment>
<dbReference type="CDD" id="cd00047">
    <property type="entry name" value="PTPc"/>
    <property type="match status" value="2"/>
</dbReference>
<dbReference type="EC" id="3.1.3.48" evidence="2"/>
<protein>
    <recommendedName>
        <fullName evidence="2">protein-tyrosine-phosphatase</fullName>
        <ecNumber evidence="2">3.1.3.48</ecNumber>
    </recommendedName>
</protein>
<keyword evidence="4" id="KW-0904">Protein phosphatase</keyword>
<dbReference type="AlphaFoldDB" id="K1QXL8"/>
<dbReference type="InterPro" id="IPR003595">
    <property type="entry name" value="Tyr_Pase_cat"/>
</dbReference>
<dbReference type="EMBL" id="JH816636">
    <property type="protein sequence ID" value="EKC35909.1"/>
    <property type="molecule type" value="Genomic_DNA"/>
</dbReference>
<dbReference type="PANTHER" id="PTHR19134:SF562">
    <property type="entry name" value="PROTEIN-TYROSINE-PHOSPHATASE"/>
    <property type="match status" value="1"/>
</dbReference>
<dbReference type="InterPro" id="IPR016130">
    <property type="entry name" value="Tyr_Pase_AS"/>
</dbReference>
<accession>K1QXL8</accession>